<dbReference type="Gene3D" id="3.30.420.360">
    <property type="match status" value="1"/>
</dbReference>
<dbReference type="PROSITE" id="PS51160">
    <property type="entry name" value="ACYLPHOSPHATASE_3"/>
    <property type="match status" value="1"/>
</dbReference>
<dbReference type="EC" id="6.2.-.-" evidence="10"/>
<evidence type="ECO:0000256" key="3">
    <source>
        <dbReference type="ARBA" id="ARBA00008097"/>
    </source>
</evidence>
<comment type="catalytic activity">
    <reaction evidence="9">
        <text>C-terminal L-cysteinyl-[HypE protein] + carbamoyl phosphate + ATP + H2O = C-terminal S-carboxamide-L-cysteinyl-[HypE protein] + AMP + phosphate + diphosphate + H(+)</text>
        <dbReference type="Rhea" id="RHEA:55636"/>
        <dbReference type="Rhea" id="RHEA-COMP:14247"/>
        <dbReference type="Rhea" id="RHEA-COMP:14392"/>
        <dbReference type="ChEBI" id="CHEBI:15377"/>
        <dbReference type="ChEBI" id="CHEBI:15378"/>
        <dbReference type="ChEBI" id="CHEBI:30616"/>
        <dbReference type="ChEBI" id="CHEBI:33019"/>
        <dbReference type="ChEBI" id="CHEBI:43474"/>
        <dbReference type="ChEBI" id="CHEBI:58228"/>
        <dbReference type="ChEBI" id="CHEBI:76913"/>
        <dbReference type="ChEBI" id="CHEBI:139126"/>
        <dbReference type="ChEBI" id="CHEBI:456215"/>
    </reaction>
</comment>
<keyword evidence="6" id="KW-0863">Zinc-finger</keyword>
<proteinExistence type="inferred from homology"/>
<dbReference type="Gene3D" id="3.30.110.120">
    <property type="match status" value="1"/>
</dbReference>
<evidence type="ECO:0000313" key="14">
    <source>
        <dbReference type="EMBL" id="AJG78452.1"/>
    </source>
</evidence>
<dbReference type="GO" id="GO:0016874">
    <property type="term" value="F:ligase activity"/>
    <property type="evidence" value="ECO:0007669"/>
    <property type="project" value="UniProtKB-UniRule"/>
</dbReference>
<dbReference type="GO" id="GO:0003725">
    <property type="term" value="F:double-stranded RNA binding"/>
    <property type="evidence" value="ECO:0007669"/>
    <property type="project" value="InterPro"/>
</dbReference>
<feature type="active site" evidence="11">
    <location>
        <position position="24"/>
    </location>
</feature>
<dbReference type="PIRSF" id="PIRSF006256">
    <property type="entry name" value="CMPcnvr_hdrg_mat"/>
    <property type="match status" value="1"/>
</dbReference>
<dbReference type="KEGG" id="btw:BF38_4438"/>
<comment type="catalytic activity">
    <reaction evidence="8 11">
        <text>an acyl phosphate + H2O = a carboxylate + phosphate + H(+)</text>
        <dbReference type="Rhea" id="RHEA:14965"/>
        <dbReference type="ChEBI" id="CHEBI:15377"/>
        <dbReference type="ChEBI" id="CHEBI:15378"/>
        <dbReference type="ChEBI" id="CHEBI:29067"/>
        <dbReference type="ChEBI" id="CHEBI:43474"/>
        <dbReference type="ChEBI" id="CHEBI:59918"/>
        <dbReference type="EC" id="3.6.1.7"/>
    </reaction>
</comment>
<reference evidence="15 17" key="2">
    <citation type="submission" date="2020-05" db="EMBL/GenBank/DDBJ databases">
        <title>FDA dAtabase for Regulatory Grade micrObial Sequences (FDA-ARGOS): Supporting development and validation of Infectious Disease Dx tests.</title>
        <authorList>
            <person name="Nelson B."/>
            <person name="Plummer A."/>
            <person name="Tallon L."/>
            <person name="Sadzewicz L."/>
            <person name="Zhao X."/>
            <person name="Vavikolanu K."/>
            <person name="Mehta A."/>
            <person name="Aluvathingal J."/>
            <person name="Nadendla S."/>
            <person name="Myers T."/>
            <person name="Yan Y."/>
            <person name="Sichtig H."/>
        </authorList>
    </citation>
    <scope>NUCLEOTIDE SEQUENCE [LARGE SCALE GENOMIC DNA]</scope>
    <source>
        <strain evidence="15 17">FDAARGOS_795</strain>
    </source>
</reference>
<dbReference type="GO" id="GO:0008270">
    <property type="term" value="F:zinc ion binding"/>
    <property type="evidence" value="ECO:0007669"/>
    <property type="project" value="UniProtKB-KW"/>
</dbReference>
<organism evidence="15 17">
    <name type="scientific">Bacillus thuringiensis</name>
    <dbReference type="NCBI Taxonomy" id="1428"/>
    <lineage>
        <taxon>Bacteria</taxon>
        <taxon>Bacillati</taxon>
        <taxon>Bacillota</taxon>
        <taxon>Bacilli</taxon>
        <taxon>Bacillales</taxon>
        <taxon>Bacillaceae</taxon>
        <taxon>Bacillus</taxon>
        <taxon>Bacillus cereus group</taxon>
    </lineage>
</organism>
<keyword evidence="7" id="KW-0862">Zinc</keyword>
<dbReference type="UniPathway" id="UPA00335"/>
<evidence type="ECO:0000256" key="6">
    <source>
        <dbReference type="ARBA" id="ARBA00022771"/>
    </source>
</evidence>
<sequence length="776" mass="88123">MKKVINMFIKKYQVKGIVQGVGFRPFVYRIAKKYHLNGWVLNDSNGVLIEVEGEQNNISHFIHDIEFNSPELAYVQEVKLIEEQESNNRYSSFDILSSQKHSSRQTLISPDTYVCNECLEELFDPTNRRFRYPFINCTNCGPRYSIIKDIPYDRPYTTMSKFPMCKECDIEYKDILDRRFHAQPNACWKCGPQVQLKTTDGTNVSTDNPIEKTIDLLKKGKILAIKGLGGYHLVVDPMNHEAVKELRKRKKRDEKPFALMSSQLDDVKNFAEITKNEETLLVSKERPIVLLNKKDNEYISSDVAPSNNTYGVMLAYTPLHHLILRGNFISLIATSANVSDEPIVYKDGDAIEQLKGIADYYLVHNREIFTRVDDSIVRGIDLDDEVIKLQIIRRARGYVPNPIDFKEGSPNVLALGAELKNTICLTKGEKAFISHHIGDLKNYKIYESFKNTIAHLQKIFEISPSVIASDLHPDFYSTKYAFDQNVLPVVQVQHHHAHMASCMVDNQLDGPVLGVILDGTGYGDDGNIWGGEFLIGDFLNYERAAYIDYFQLPGGDKAVKEPYRIALGILTQIYGEQVKELPIKIISERNSFELDVLIKMIQKGINSPLTSSMGRLFDAVSALLGVRETVQYEGQAAIELEQAIDINNSSNPLLSYEIVASNGIRKIDIKPMFKELVSLILKDKYTKGELSYRFHYTMVQMITETCKQIRQETGINKLVLSGGVFLNKFLLVETYKSLKACKFEVYMHKQVPTNDGGISLGQAAIAAHRYKDMHSV</sequence>
<evidence type="ECO:0000256" key="10">
    <source>
        <dbReference type="PIRNR" id="PIRNR006256"/>
    </source>
</evidence>
<feature type="domain" description="YrdC-like" evidence="13">
    <location>
        <begin position="207"/>
        <end position="397"/>
    </location>
</feature>
<feature type="active site" evidence="11">
    <location>
        <position position="42"/>
    </location>
</feature>
<protein>
    <recommendedName>
        <fullName evidence="10">Carbamoyltransferase</fullName>
        <ecNumber evidence="10">6.2.-.-</ecNumber>
    </recommendedName>
</protein>
<evidence type="ECO:0000313" key="16">
    <source>
        <dbReference type="Proteomes" id="UP000031876"/>
    </source>
</evidence>
<evidence type="ECO:0000256" key="1">
    <source>
        <dbReference type="ARBA" id="ARBA00004711"/>
    </source>
</evidence>
<dbReference type="FunFam" id="3.30.110.120:FF:000001">
    <property type="entry name" value="Carbamoyltransferase HypF"/>
    <property type="match status" value="1"/>
</dbReference>
<dbReference type="InterPro" id="IPR043129">
    <property type="entry name" value="ATPase_NBD"/>
</dbReference>
<dbReference type="PANTHER" id="PTHR42959">
    <property type="entry name" value="CARBAMOYLTRANSFERASE"/>
    <property type="match status" value="1"/>
</dbReference>
<reference evidence="14 16" key="1">
    <citation type="journal article" date="2015" name="Genome Announc.">
        <title>Complete genome sequences for 35 biothreat assay-relevant bacillus species.</title>
        <authorList>
            <person name="Johnson S.L."/>
            <person name="Daligault H.E."/>
            <person name="Davenport K.W."/>
            <person name="Jaissle J."/>
            <person name="Frey K.G."/>
            <person name="Ladner J.T."/>
            <person name="Broomall S.M."/>
            <person name="Bishop-Lilly K.A."/>
            <person name="Bruce D.C."/>
            <person name="Gibbons H.S."/>
            <person name="Coyne S.R."/>
            <person name="Lo C.C."/>
            <person name="Meincke L."/>
            <person name="Munk A.C."/>
            <person name="Koroleva G.I."/>
            <person name="Rosenzweig C.N."/>
            <person name="Palacios G.F."/>
            <person name="Redden C.L."/>
            <person name="Minogue T.D."/>
            <person name="Chain P.S."/>
        </authorList>
    </citation>
    <scope>NUCLEOTIDE SEQUENCE [LARGE SCALE GENOMIC DNA]</scope>
    <source>
        <strain evidence="14 16">HD1011</strain>
    </source>
</reference>
<dbReference type="InterPro" id="IPR017968">
    <property type="entry name" value="Acylphosphatase_CS"/>
</dbReference>
<evidence type="ECO:0000256" key="5">
    <source>
        <dbReference type="ARBA" id="ARBA00022723"/>
    </source>
</evidence>
<dbReference type="PROSITE" id="PS00150">
    <property type="entry name" value="ACYLPHOSPHATASE_1"/>
    <property type="match status" value="1"/>
</dbReference>
<dbReference type="AlphaFoldDB" id="A0A0B5XC69"/>
<dbReference type="EMBL" id="CP009335">
    <property type="protein sequence ID" value="AJG78452.1"/>
    <property type="molecule type" value="Genomic_DNA"/>
</dbReference>
<dbReference type="Proteomes" id="UP000501107">
    <property type="component" value="Chromosome"/>
</dbReference>
<dbReference type="EMBL" id="CP053980">
    <property type="protein sequence ID" value="QKH28001.1"/>
    <property type="molecule type" value="Genomic_DNA"/>
</dbReference>
<dbReference type="GO" id="GO:0003998">
    <property type="term" value="F:acylphosphatase activity"/>
    <property type="evidence" value="ECO:0007669"/>
    <property type="project" value="UniProtKB-EC"/>
</dbReference>
<gene>
    <name evidence="15" type="primary">hypF</name>
    <name evidence="14" type="ORF">BF38_4438</name>
    <name evidence="15" type="ORF">FOC89_29965</name>
</gene>
<dbReference type="InterPro" id="IPR055128">
    <property type="entry name" value="HypF_C_2"/>
</dbReference>
<dbReference type="NCBIfam" id="TIGR00143">
    <property type="entry name" value="hypF"/>
    <property type="match status" value="1"/>
</dbReference>
<dbReference type="PANTHER" id="PTHR42959:SF1">
    <property type="entry name" value="CARBAMOYLTRANSFERASE HYPF"/>
    <property type="match status" value="1"/>
</dbReference>
<dbReference type="Gene3D" id="3.90.870.50">
    <property type="match status" value="1"/>
</dbReference>
<dbReference type="InterPro" id="IPR011125">
    <property type="entry name" value="Znf_HypF"/>
</dbReference>
<dbReference type="SUPFAM" id="SSF55821">
    <property type="entry name" value="YrdC/RibB"/>
    <property type="match status" value="1"/>
</dbReference>
<evidence type="ECO:0000256" key="4">
    <source>
        <dbReference type="ARBA" id="ARBA00022598"/>
    </source>
</evidence>
<dbReference type="InterPro" id="IPR036046">
    <property type="entry name" value="Acylphosphatase-like_dom_sf"/>
</dbReference>
<dbReference type="InterPro" id="IPR017945">
    <property type="entry name" value="DHBP_synth_RibB-like_a/b_dom"/>
</dbReference>
<dbReference type="InterPro" id="IPR041440">
    <property type="entry name" value="HypF_C"/>
</dbReference>
<dbReference type="Gene3D" id="3.30.420.40">
    <property type="match status" value="1"/>
</dbReference>
<dbReference type="InterPro" id="IPR004421">
    <property type="entry name" value="Carbamoyltransferase_HypF"/>
</dbReference>
<evidence type="ECO:0000259" key="12">
    <source>
        <dbReference type="PROSITE" id="PS51160"/>
    </source>
</evidence>
<comment type="similarity">
    <text evidence="3 10">Belongs to the carbamoyltransferase HypF family.</text>
</comment>
<dbReference type="Pfam" id="PF00708">
    <property type="entry name" value="Acylphosphatase"/>
    <property type="match status" value="1"/>
</dbReference>
<evidence type="ECO:0000256" key="2">
    <source>
        <dbReference type="ARBA" id="ARBA00005614"/>
    </source>
</evidence>
<dbReference type="Pfam" id="PF07503">
    <property type="entry name" value="zf-HYPF"/>
    <property type="match status" value="2"/>
</dbReference>
<comment type="similarity">
    <text evidence="2">Belongs to the acylphosphatase family.</text>
</comment>
<dbReference type="Pfam" id="PF01300">
    <property type="entry name" value="Sua5_yciO_yrdC"/>
    <property type="match status" value="1"/>
</dbReference>
<dbReference type="FunFam" id="3.30.420.40:FF:000124">
    <property type="entry name" value="Carbamoyltransferase HypF"/>
    <property type="match status" value="1"/>
</dbReference>
<dbReference type="InterPro" id="IPR051060">
    <property type="entry name" value="Carbamoyltrans_HypF-like"/>
</dbReference>
<keyword evidence="4" id="KW-0436">Ligase</keyword>
<dbReference type="SUPFAM" id="SSF53067">
    <property type="entry name" value="Actin-like ATPase domain"/>
    <property type="match status" value="1"/>
</dbReference>
<keyword evidence="15" id="KW-0808">Transferase</keyword>
<evidence type="ECO:0000313" key="17">
    <source>
        <dbReference type="Proteomes" id="UP000501107"/>
    </source>
</evidence>
<dbReference type="Proteomes" id="UP000031876">
    <property type="component" value="Chromosome"/>
</dbReference>
<accession>A0A0B5XC69</accession>
<evidence type="ECO:0000259" key="13">
    <source>
        <dbReference type="PROSITE" id="PS51163"/>
    </source>
</evidence>
<comment type="pathway">
    <text evidence="1">Protein modification; [NiFe] hydrogenase maturation.</text>
</comment>
<evidence type="ECO:0000256" key="9">
    <source>
        <dbReference type="ARBA" id="ARBA00048220"/>
    </source>
</evidence>
<evidence type="ECO:0000256" key="7">
    <source>
        <dbReference type="ARBA" id="ARBA00022833"/>
    </source>
</evidence>
<name>A0A0B5XC69_BACTU</name>
<dbReference type="Pfam" id="PF22521">
    <property type="entry name" value="HypF_C_2"/>
    <property type="match status" value="1"/>
</dbReference>
<dbReference type="InterPro" id="IPR001792">
    <property type="entry name" value="Acylphosphatase-like_dom"/>
</dbReference>
<dbReference type="PROSITE" id="PS51163">
    <property type="entry name" value="YRDC"/>
    <property type="match status" value="1"/>
</dbReference>
<feature type="domain" description="Acylphosphatase-like" evidence="12">
    <location>
        <begin position="9"/>
        <end position="97"/>
    </location>
</feature>
<dbReference type="Pfam" id="PF17788">
    <property type="entry name" value="HypF_C"/>
    <property type="match status" value="1"/>
</dbReference>
<dbReference type="SUPFAM" id="SSF54975">
    <property type="entry name" value="Acylphosphatase/BLUF domain-like"/>
    <property type="match status" value="1"/>
</dbReference>
<keyword evidence="5" id="KW-0479">Metal-binding</keyword>
<dbReference type="RefSeq" id="WP_000755924.1">
    <property type="nucleotide sequence ID" value="NZ_CP009335.1"/>
</dbReference>
<dbReference type="GO" id="GO:0051604">
    <property type="term" value="P:protein maturation"/>
    <property type="evidence" value="ECO:0007669"/>
    <property type="project" value="TreeGrafter"/>
</dbReference>
<dbReference type="InterPro" id="IPR006070">
    <property type="entry name" value="Sua5-like_dom"/>
</dbReference>
<dbReference type="GO" id="GO:0016743">
    <property type="term" value="F:carboxyl- or carbamoyltransferase activity"/>
    <property type="evidence" value="ECO:0007669"/>
    <property type="project" value="UniProtKB-UniRule"/>
</dbReference>
<evidence type="ECO:0000313" key="15">
    <source>
        <dbReference type="EMBL" id="QKH28001.1"/>
    </source>
</evidence>
<keyword evidence="11" id="KW-0378">Hydrolase</keyword>
<evidence type="ECO:0000256" key="8">
    <source>
        <dbReference type="ARBA" id="ARBA00047645"/>
    </source>
</evidence>
<evidence type="ECO:0000256" key="11">
    <source>
        <dbReference type="PROSITE-ProRule" id="PRU00520"/>
    </source>
</evidence>